<dbReference type="EMBL" id="PEWV01000071">
    <property type="protein sequence ID" value="PIU41089.1"/>
    <property type="molecule type" value="Genomic_DNA"/>
</dbReference>
<dbReference type="Proteomes" id="UP000230052">
    <property type="component" value="Unassembled WGS sequence"/>
</dbReference>
<feature type="domain" description="Glycosyltransferase 2-like" evidence="2">
    <location>
        <begin position="31"/>
        <end position="186"/>
    </location>
</feature>
<organism evidence="3 4">
    <name type="scientific">Candidatus Aquitaenariimonas noxiae</name>
    <dbReference type="NCBI Taxonomy" id="1974741"/>
    <lineage>
        <taxon>Bacteria</taxon>
        <taxon>Pseudomonadati</taxon>
        <taxon>Candidatus Omnitrophota</taxon>
        <taxon>Candidatus Aquitaenariimonas</taxon>
    </lineage>
</organism>
<evidence type="ECO:0000256" key="1">
    <source>
        <dbReference type="SAM" id="Phobius"/>
    </source>
</evidence>
<dbReference type="InterPro" id="IPR001173">
    <property type="entry name" value="Glyco_trans_2-like"/>
</dbReference>
<proteinExistence type="predicted"/>
<dbReference type="PANTHER" id="PTHR43685">
    <property type="entry name" value="GLYCOSYLTRANSFERASE"/>
    <property type="match status" value="1"/>
</dbReference>
<accession>A0A2J0KTH7</accession>
<dbReference type="PANTHER" id="PTHR43685:SF3">
    <property type="entry name" value="SLR2126 PROTEIN"/>
    <property type="match status" value="1"/>
</dbReference>
<comment type="caution">
    <text evidence="3">The sequence shown here is derived from an EMBL/GenBank/DDBJ whole genome shotgun (WGS) entry which is preliminary data.</text>
</comment>
<dbReference type="Pfam" id="PF00535">
    <property type="entry name" value="Glycos_transf_2"/>
    <property type="match status" value="1"/>
</dbReference>
<reference evidence="3 4" key="1">
    <citation type="submission" date="2017-09" db="EMBL/GenBank/DDBJ databases">
        <title>Depth-based differentiation of microbial function through sediment-hosted aquifers and enrichment of novel symbionts in the deep terrestrial subsurface.</title>
        <authorList>
            <person name="Probst A.J."/>
            <person name="Ladd B."/>
            <person name="Jarett J.K."/>
            <person name="Geller-Mcgrath D.E."/>
            <person name="Sieber C.M."/>
            <person name="Emerson J.B."/>
            <person name="Anantharaman K."/>
            <person name="Thomas B.C."/>
            <person name="Malmstrom R."/>
            <person name="Stieglmeier M."/>
            <person name="Klingl A."/>
            <person name="Woyke T."/>
            <person name="Ryan C.M."/>
            <person name="Banfield J.F."/>
        </authorList>
    </citation>
    <scope>NUCLEOTIDE SEQUENCE [LARGE SCALE GENOMIC DNA]</scope>
    <source>
        <strain evidence="3">CG07_land_8_20_14_0_80_42_15</strain>
    </source>
</reference>
<dbReference type="InterPro" id="IPR029044">
    <property type="entry name" value="Nucleotide-diphossugar_trans"/>
</dbReference>
<evidence type="ECO:0000259" key="2">
    <source>
        <dbReference type="Pfam" id="PF00535"/>
    </source>
</evidence>
<keyword evidence="1" id="KW-1133">Transmembrane helix</keyword>
<dbReference type="SUPFAM" id="SSF53448">
    <property type="entry name" value="Nucleotide-diphospho-sugar transferases"/>
    <property type="match status" value="1"/>
</dbReference>
<feature type="transmembrane region" description="Helical" evidence="1">
    <location>
        <begin position="318"/>
        <end position="337"/>
    </location>
</feature>
<dbReference type="InterPro" id="IPR050834">
    <property type="entry name" value="Glycosyltransf_2"/>
</dbReference>
<keyword evidence="1" id="KW-0812">Transmembrane</keyword>
<feature type="transmembrane region" description="Helical" evidence="1">
    <location>
        <begin position="288"/>
        <end position="306"/>
    </location>
</feature>
<sequence>MLFGARGGIQWLSFTGFIYYDIMTKCNRKVSIIIPLHNLCDRFKKDFAHFLNLDYPDYEIISVYDNRISFQHERVISITTKKENTSPAEKRDLAIKAARGEICAFIDDDAYPDKDWVKNAVKYFDDEKVGAVGGPGLTPPEDKFLMKAGGLCYESFLGSGPNRYRFVKGKSRIVDDFPAYNLFVRKSVLDQIGGFGSPFYGGEDTKLCGEIVKFNKNIVYRPDVIVYHHRRPLFRAHLRQIGNVGLHRGYFVKKYPKTSRKLAYFLPTFFAIYFFISMLLFISLKVALIFIIPVIPMVLFFIFSFADCLRLSKSVSMAFVAVCGISLMHIVYGISFVKGLLTKDLKV</sequence>
<keyword evidence="1" id="KW-0472">Membrane</keyword>
<name>A0A2J0KTH7_9BACT</name>
<protein>
    <recommendedName>
        <fullName evidence="2">Glycosyltransferase 2-like domain-containing protein</fullName>
    </recommendedName>
</protein>
<gene>
    <name evidence="3" type="ORF">COS99_07055</name>
</gene>
<dbReference type="AlphaFoldDB" id="A0A2J0KTH7"/>
<feature type="transmembrane region" description="Helical" evidence="1">
    <location>
        <begin position="262"/>
        <end position="282"/>
    </location>
</feature>
<evidence type="ECO:0000313" key="3">
    <source>
        <dbReference type="EMBL" id="PIU41089.1"/>
    </source>
</evidence>
<evidence type="ECO:0000313" key="4">
    <source>
        <dbReference type="Proteomes" id="UP000230052"/>
    </source>
</evidence>
<dbReference type="Gene3D" id="3.90.550.10">
    <property type="entry name" value="Spore Coat Polysaccharide Biosynthesis Protein SpsA, Chain A"/>
    <property type="match status" value="1"/>
</dbReference>